<evidence type="ECO:0000313" key="10">
    <source>
        <dbReference type="EMBL" id="KRK72916.1"/>
    </source>
</evidence>
<proteinExistence type="inferred from homology"/>
<keyword evidence="11" id="KW-1185">Reference proteome</keyword>
<evidence type="ECO:0000256" key="8">
    <source>
        <dbReference type="SAM" id="Phobius"/>
    </source>
</evidence>
<name>A0A0R1JWM9_9LACO</name>
<dbReference type="EC" id="3.2.1.96" evidence="2"/>
<keyword evidence="8" id="KW-0812">Transmembrane</keyword>
<evidence type="ECO:0000256" key="7">
    <source>
        <dbReference type="SAM" id="MobiDB-lite"/>
    </source>
</evidence>
<keyword evidence="8" id="KW-0472">Membrane</keyword>
<evidence type="ECO:0000313" key="11">
    <source>
        <dbReference type="Proteomes" id="UP000051804"/>
    </source>
</evidence>
<evidence type="ECO:0000256" key="6">
    <source>
        <dbReference type="ARBA" id="ARBA00034414"/>
    </source>
</evidence>
<dbReference type="Proteomes" id="UP000051804">
    <property type="component" value="Unassembled WGS sequence"/>
</dbReference>
<dbReference type="AlphaFoldDB" id="A0A0R1JWM9"/>
<comment type="similarity">
    <text evidence="1">Belongs to the glycosyl hydrolase 18 family.</text>
</comment>
<evidence type="ECO:0000256" key="2">
    <source>
        <dbReference type="ARBA" id="ARBA00012566"/>
    </source>
</evidence>
<keyword evidence="8" id="KW-1133">Transmembrane helix</keyword>
<dbReference type="InterPro" id="IPR001579">
    <property type="entry name" value="Glyco_hydro_18_chit_AS"/>
</dbReference>
<feature type="transmembrane region" description="Helical" evidence="8">
    <location>
        <begin position="550"/>
        <end position="569"/>
    </location>
</feature>
<dbReference type="InterPro" id="IPR017853">
    <property type="entry name" value="GH"/>
</dbReference>
<feature type="compositionally biased region" description="Basic and acidic residues" evidence="7">
    <location>
        <begin position="529"/>
        <end position="541"/>
    </location>
</feature>
<keyword evidence="3" id="KW-0732">Signal</keyword>
<reference evidence="10 11" key="1">
    <citation type="journal article" date="2015" name="Genome Announc.">
        <title>Expanding the biotechnology potential of lactobacilli through comparative genomics of 213 strains and associated genera.</title>
        <authorList>
            <person name="Sun Z."/>
            <person name="Harris H.M."/>
            <person name="McCann A."/>
            <person name="Guo C."/>
            <person name="Argimon S."/>
            <person name="Zhang W."/>
            <person name="Yang X."/>
            <person name="Jeffery I.B."/>
            <person name="Cooney J.C."/>
            <person name="Kagawa T.F."/>
            <person name="Liu W."/>
            <person name="Song Y."/>
            <person name="Salvetti E."/>
            <person name="Wrobel A."/>
            <person name="Rasinkangas P."/>
            <person name="Parkhill J."/>
            <person name="Rea M.C."/>
            <person name="O'Sullivan O."/>
            <person name="Ritari J."/>
            <person name="Douillard F.P."/>
            <person name="Paul Ross R."/>
            <person name="Yang R."/>
            <person name="Briner A.E."/>
            <person name="Felis G.E."/>
            <person name="de Vos W.M."/>
            <person name="Barrangou R."/>
            <person name="Klaenhammer T.R."/>
            <person name="Caufield P.W."/>
            <person name="Cui Y."/>
            <person name="Zhang H."/>
            <person name="O'Toole P.W."/>
        </authorList>
    </citation>
    <scope>NUCLEOTIDE SEQUENCE [LARGE SCALE GENOMIC DNA]</scope>
    <source>
        <strain evidence="10 11">JCM 17158</strain>
    </source>
</reference>
<dbReference type="GO" id="GO:0005975">
    <property type="term" value="P:carbohydrate metabolic process"/>
    <property type="evidence" value="ECO:0007669"/>
    <property type="project" value="InterPro"/>
</dbReference>
<keyword evidence="4" id="KW-0378">Hydrolase</keyword>
<accession>A0A0R1JWM9</accession>
<comment type="caution">
    <text evidence="10">The sequence shown here is derived from an EMBL/GenBank/DDBJ whole genome shotgun (WGS) entry which is preliminary data.</text>
</comment>
<dbReference type="RefSeq" id="WP_056950857.1">
    <property type="nucleotide sequence ID" value="NZ_AZDJ01000016.1"/>
</dbReference>
<dbReference type="InterPro" id="IPR057016">
    <property type="entry name" value="EndoS_F2-like_TIM-barrel"/>
</dbReference>
<protein>
    <recommendedName>
        <fullName evidence="2">mannosyl-glycoprotein endo-beta-N-acetylglucosaminidase</fullName>
        <ecNumber evidence="2">3.2.1.96</ecNumber>
    </recommendedName>
</protein>
<gene>
    <name evidence="10" type="ORF">FD02_GL001336</name>
</gene>
<comment type="catalytic activity">
    <reaction evidence="6">
        <text>an N(4)-(oligosaccharide-(1-&gt;3)-[oligosaccharide-(1-&gt;6)]-beta-D-Man-(1-&gt;4)-beta-D-GlcNAc-(1-&gt;4)-alpha-D-GlcNAc)-L-asparaginyl-[protein] + H2O = an oligosaccharide-(1-&gt;3)-[oligosaccharide-(1-&gt;6)]-beta-D-Man-(1-&gt;4)-D-GlcNAc + N(4)-(N-acetyl-beta-D-glucosaminyl)-L-asparaginyl-[protein]</text>
        <dbReference type="Rhea" id="RHEA:73067"/>
        <dbReference type="Rhea" id="RHEA-COMP:12603"/>
        <dbReference type="Rhea" id="RHEA-COMP:18176"/>
        <dbReference type="ChEBI" id="CHEBI:15377"/>
        <dbReference type="ChEBI" id="CHEBI:132248"/>
        <dbReference type="ChEBI" id="CHEBI:192714"/>
        <dbReference type="ChEBI" id="CHEBI:192715"/>
        <dbReference type="EC" id="3.2.1.96"/>
    </reaction>
</comment>
<dbReference type="Gene3D" id="3.20.20.80">
    <property type="entry name" value="Glycosidases"/>
    <property type="match status" value="1"/>
</dbReference>
<dbReference type="SUPFAM" id="SSF51445">
    <property type="entry name" value="(Trans)glycosidases"/>
    <property type="match status" value="1"/>
</dbReference>
<dbReference type="STRING" id="1291734.FD02_GL001336"/>
<dbReference type="PROSITE" id="PS01095">
    <property type="entry name" value="GH18_1"/>
    <property type="match status" value="1"/>
</dbReference>
<organism evidence="10 11">
    <name type="scientific">Lacticaseibacillus nasuensis JCM 17158</name>
    <dbReference type="NCBI Taxonomy" id="1291734"/>
    <lineage>
        <taxon>Bacteria</taxon>
        <taxon>Bacillati</taxon>
        <taxon>Bacillota</taxon>
        <taxon>Bacilli</taxon>
        <taxon>Lactobacillales</taxon>
        <taxon>Lactobacillaceae</taxon>
        <taxon>Lacticaseibacillus</taxon>
    </lineage>
</organism>
<evidence type="ECO:0000256" key="5">
    <source>
        <dbReference type="ARBA" id="ARBA00023295"/>
    </source>
</evidence>
<feature type="region of interest" description="Disordered" evidence="7">
    <location>
        <begin position="515"/>
        <end position="544"/>
    </location>
</feature>
<dbReference type="PATRIC" id="fig|1291734.4.peg.1374"/>
<evidence type="ECO:0000256" key="4">
    <source>
        <dbReference type="ARBA" id="ARBA00022801"/>
    </source>
</evidence>
<dbReference type="GO" id="GO:0033925">
    <property type="term" value="F:mannosyl-glycoprotein endo-beta-N-acetylglucosaminidase activity"/>
    <property type="evidence" value="ECO:0007669"/>
    <property type="project" value="UniProtKB-EC"/>
</dbReference>
<evidence type="ECO:0000259" key="9">
    <source>
        <dbReference type="Pfam" id="PF23916"/>
    </source>
</evidence>
<evidence type="ECO:0000256" key="3">
    <source>
        <dbReference type="ARBA" id="ARBA00022729"/>
    </source>
</evidence>
<sequence>MKKFASHYRLVVIGLTALFGLGWWQGAHVHAADDKKPFMVYYRAWRDSAMHMVNTDILDRNPQSMLDLPAGIDIINVFSHVPKGQEVQAQPFFDQLKAKYVPAMHARGAKLVRALDYTSMVNNLKDVHEDTPTDEDVDKYAAKLVDELSDDWDLDGIDIDMETYPTDEEAALSDRIIRAMSKRIGPKAKNGTLFIYDTNGQNLKPFQNVMDCFSFLGYQQYGSGPERTEKMKEHYTAAGYPASQLLTGLTFPEEGDPVNRWYDTNPENFLKSNMHTVANYVQANLGGMFVYAVDRDGRTYEEPDFSHILPTTYRWTKTAILESKGYSLPEIKAAAYRYLDDLKLTRAKVSKQELAGQIKAATNAFEVNSVFLADDHSQALAPTFDAVAEIEQPVVNKAKLTALIQQANTVLAELRDSAARKGLKQAITAATQMVESDTVGQTSVDAAVKRLGQAMLTAQKRQDQVDYQAGYATGKATGQAGKPAAANPAGSAKYQQGYAAGYRAGHALWIAGQHEDQQVQPEQTTPAKPVEKAEEQAEDHAALPGTGERVMSLMLAGLAVIGCSGYGIWRRLKVTARR</sequence>
<keyword evidence="5 10" id="KW-0326">Glycosidase</keyword>
<dbReference type="EMBL" id="AZDJ01000016">
    <property type="protein sequence ID" value="KRK72916.1"/>
    <property type="molecule type" value="Genomic_DNA"/>
</dbReference>
<feature type="domain" description="Endo-beta-N-acetylglucosaminidase EndoS/F2-like TIM-barrel" evidence="9">
    <location>
        <begin position="40"/>
        <end position="290"/>
    </location>
</feature>
<evidence type="ECO:0000256" key="1">
    <source>
        <dbReference type="ARBA" id="ARBA00009336"/>
    </source>
</evidence>
<dbReference type="Pfam" id="PF23916">
    <property type="entry name" value="TIM-barrel_EndoS"/>
    <property type="match status" value="1"/>
</dbReference>